<accession>A0A930RBU1</accession>
<name>A0A930RBU1_STRIT</name>
<protein>
    <submittedName>
        <fullName evidence="3">Uncharacterized protein</fullName>
    </submittedName>
</protein>
<sequence length="188" mass="22414">MNKYQFEFRKSYKHQCKAFLYFLILVGCSIWCWKTDASTWKFVLLVFCFSAYFPISGLLRKNPILAGTNEVFILRTGIYKEAKISWKDIKTIFYCDETRYTPDDSYRVRKLIITSYQGEKTTIDILCLSESIAFIYSTIYRLQPQIYWLGLPKSMQKERLILQQEVEREIMLSKLDLVLRNMIAEQKK</sequence>
<feature type="transmembrane region" description="Helical" evidence="1">
    <location>
        <begin position="40"/>
        <end position="59"/>
    </location>
</feature>
<evidence type="ECO:0000313" key="2">
    <source>
        <dbReference type="EMBL" id="BAW17236.1"/>
    </source>
</evidence>
<dbReference type="EMBL" id="JABZYP010000014">
    <property type="protein sequence ID" value="MBF1713041.1"/>
    <property type="molecule type" value="Genomic_DNA"/>
</dbReference>
<keyword evidence="1" id="KW-0472">Membrane</keyword>
<evidence type="ECO:0000256" key="1">
    <source>
        <dbReference type="SAM" id="Phobius"/>
    </source>
</evidence>
<dbReference type="RefSeq" id="WP_003072319.1">
    <property type="nucleotide sequence ID" value="NZ_AP014880.1"/>
</dbReference>
<keyword evidence="1" id="KW-0812">Transmembrane</keyword>
<keyword evidence="1" id="KW-1133">Transmembrane helix</keyword>
<dbReference type="PROSITE" id="PS51257">
    <property type="entry name" value="PROKAR_LIPOPROTEIN"/>
    <property type="match status" value="1"/>
</dbReference>
<dbReference type="AlphaFoldDB" id="A0A930RBU1"/>
<proteinExistence type="predicted"/>
<dbReference type="EMBL" id="AP014880">
    <property type="protein sequence ID" value="BAW17236.1"/>
    <property type="molecule type" value="Genomic_DNA"/>
</dbReference>
<reference evidence="2 4" key="1">
    <citation type="journal article" date="2017" name="Infect. Immun.">
        <title>Characterization of the Pathogenicity of Streptococcus intermedius TYG1620 Isolated from a Human Brain Abscess Based on the Complete Genome Sequence with Transcriptome Analysis and Transposon Mutagenesis in a Murine Subcutaneous Abscess Model.</title>
        <authorList>
            <person name="Hasegawa N."/>
            <person name="Sekizuka T."/>
            <person name="Sugi Y."/>
            <person name="Kawakami N."/>
            <person name="Ogasawara Y."/>
            <person name="Kato K."/>
            <person name="Yamashita A."/>
            <person name="Takeuchi F."/>
            <person name="Kuroda M."/>
        </authorList>
    </citation>
    <scope>NUCLEOTIDE SEQUENCE [LARGE SCALE GENOMIC DNA]</scope>
    <source>
        <strain evidence="2 4">TYG1620</strain>
    </source>
</reference>
<evidence type="ECO:0000313" key="4">
    <source>
        <dbReference type="Proteomes" id="UP000217792"/>
    </source>
</evidence>
<feature type="transmembrane region" description="Helical" evidence="1">
    <location>
        <begin position="18"/>
        <end position="34"/>
    </location>
</feature>
<dbReference type="Proteomes" id="UP000721045">
    <property type="component" value="Unassembled WGS sequence"/>
</dbReference>
<evidence type="ECO:0000313" key="3">
    <source>
        <dbReference type="EMBL" id="MBF1713041.1"/>
    </source>
</evidence>
<dbReference type="Proteomes" id="UP000217792">
    <property type="component" value="Chromosome"/>
</dbReference>
<gene>
    <name evidence="3" type="ORF">HXO88_04790</name>
    <name evidence="2" type="ORF">SITYG_12570</name>
</gene>
<organism evidence="3 5">
    <name type="scientific">Streptococcus intermedius</name>
    <dbReference type="NCBI Taxonomy" id="1338"/>
    <lineage>
        <taxon>Bacteria</taxon>
        <taxon>Bacillati</taxon>
        <taxon>Bacillota</taxon>
        <taxon>Bacilli</taxon>
        <taxon>Lactobacillales</taxon>
        <taxon>Streptococcaceae</taxon>
        <taxon>Streptococcus</taxon>
        <taxon>Streptococcus anginosus group</taxon>
    </lineage>
</organism>
<evidence type="ECO:0000313" key="5">
    <source>
        <dbReference type="Proteomes" id="UP000721045"/>
    </source>
</evidence>
<reference evidence="3" key="2">
    <citation type="submission" date="2020-04" db="EMBL/GenBank/DDBJ databases">
        <title>Deep metagenomics examines the oral microbiome during advanced dental caries in children, revealing novel taxa and co-occurrences with host molecules.</title>
        <authorList>
            <person name="Baker J.L."/>
            <person name="Morton J.T."/>
            <person name="Dinis M."/>
            <person name="Alvarez R."/>
            <person name="Tran N.C."/>
            <person name="Knight R."/>
            <person name="Edlund A."/>
        </authorList>
    </citation>
    <scope>NUCLEOTIDE SEQUENCE</scope>
    <source>
        <strain evidence="3">JCVI_23_bin.22</strain>
    </source>
</reference>